<evidence type="ECO:0000313" key="17">
    <source>
        <dbReference type="Proteomes" id="UP000023152"/>
    </source>
</evidence>
<dbReference type="FunFam" id="3.40.190.80:FF:000001">
    <property type="entry name" value="Fructose-1,6-bisphosphatase class 1"/>
    <property type="match status" value="1"/>
</dbReference>
<evidence type="ECO:0000259" key="15">
    <source>
        <dbReference type="Pfam" id="PF18913"/>
    </source>
</evidence>
<dbReference type="PRINTS" id="PR00115">
    <property type="entry name" value="F16BPHPHTASE"/>
</dbReference>
<dbReference type="PROSITE" id="PS00124">
    <property type="entry name" value="FBPASE"/>
    <property type="match status" value="1"/>
</dbReference>
<keyword evidence="6" id="KW-0963">Cytoplasm</keyword>
<evidence type="ECO:0000256" key="13">
    <source>
        <dbReference type="RuleBase" id="RU000508"/>
    </source>
</evidence>
<dbReference type="Proteomes" id="UP000023152">
    <property type="component" value="Unassembled WGS sequence"/>
</dbReference>
<evidence type="ECO:0000256" key="11">
    <source>
        <dbReference type="ARBA" id="ARBA00024331"/>
    </source>
</evidence>
<dbReference type="InterPro" id="IPR000146">
    <property type="entry name" value="FBPase_class-1"/>
</dbReference>
<feature type="domain" description="Fructose-1-6-bisphosphatase class I N-terminal" evidence="14">
    <location>
        <begin position="72"/>
        <end position="259"/>
    </location>
</feature>
<dbReference type="GO" id="GO:0006002">
    <property type="term" value="P:fructose 6-phosphate metabolic process"/>
    <property type="evidence" value="ECO:0007669"/>
    <property type="project" value="TreeGrafter"/>
</dbReference>
<evidence type="ECO:0000256" key="5">
    <source>
        <dbReference type="ARBA" id="ARBA00013093"/>
    </source>
</evidence>
<evidence type="ECO:0000256" key="3">
    <source>
        <dbReference type="ARBA" id="ARBA00004496"/>
    </source>
</evidence>
<accession>X6LVQ2</accession>
<organism evidence="16 17">
    <name type="scientific">Reticulomyxa filosa</name>
    <dbReference type="NCBI Taxonomy" id="46433"/>
    <lineage>
        <taxon>Eukaryota</taxon>
        <taxon>Sar</taxon>
        <taxon>Rhizaria</taxon>
        <taxon>Retaria</taxon>
        <taxon>Foraminifera</taxon>
        <taxon>Monothalamids</taxon>
        <taxon>Reticulomyxidae</taxon>
        <taxon>Reticulomyxa</taxon>
    </lineage>
</organism>
<dbReference type="FunFam" id="3.30.540.10:FF:000002">
    <property type="entry name" value="Fructose-1,6-bisphosphatase class 1"/>
    <property type="match status" value="1"/>
</dbReference>
<evidence type="ECO:0000256" key="2">
    <source>
        <dbReference type="ARBA" id="ARBA00001946"/>
    </source>
</evidence>
<keyword evidence="7" id="KW-0479">Metal-binding</keyword>
<evidence type="ECO:0000256" key="9">
    <source>
        <dbReference type="ARBA" id="ARBA00022842"/>
    </source>
</evidence>
<dbReference type="NCBIfam" id="NF006778">
    <property type="entry name" value="PRK09293.1-1"/>
    <property type="match status" value="1"/>
</dbReference>
<dbReference type="EC" id="3.1.3.11" evidence="5"/>
<dbReference type="InterPro" id="IPR044015">
    <property type="entry name" value="FBPase_C_dom"/>
</dbReference>
<evidence type="ECO:0000256" key="1">
    <source>
        <dbReference type="ARBA" id="ARBA00001273"/>
    </source>
</evidence>
<comment type="caution">
    <text evidence="16">The sequence shown here is derived from an EMBL/GenBank/DDBJ whole genome shotgun (WGS) entry which is preliminary data.</text>
</comment>
<keyword evidence="17" id="KW-1185">Reference proteome</keyword>
<dbReference type="AlphaFoldDB" id="X6LVQ2"/>
<reference evidence="16 17" key="1">
    <citation type="journal article" date="2013" name="Curr. Biol.">
        <title>The Genome of the Foraminiferan Reticulomyxa filosa.</title>
        <authorList>
            <person name="Glockner G."/>
            <person name="Hulsmann N."/>
            <person name="Schleicher M."/>
            <person name="Noegel A.A."/>
            <person name="Eichinger L."/>
            <person name="Gallinger C."/>
            <person name="Pawlowski J."/>
            <person name="Sierra R."/>
            <person name="Euteneuer U."/>
            <person name="Pillet L."/>
            <person name="Moustafa A."/>
            <person name="Platzer M."/>
            <person name="Groth M."/>
            <person name="Szafranski K."/>
            <person name="Schliwa M."/>
        </authorList>
    </citation>
    <scope>NUCLEOTIDE SEQUENCE [LARGE SCALE GENOMIC DNA]</scope>
</reference>
<comment type="similarity">
    <text evidence="4 13">Belongs to the FBPase class 1 family.</text>
</comment>
<dbReference type="OrthoDB" id="10256725at2759"/>
<sequence length="396" mass="44149">MFSSKKRHFRKEIEKKFLKLKKACFFFWNKKTLVLKKQAWFVCCSTLVVKKKKIICTFKRKSIISIKKKDPSTLSRWILKEQQKYPKAKGDLTVLLNSVQLACKIIANAAKGAGIYNLYGITGEENKSGDIVKKLDTFSNESMINCISFTGTVPIMASEEAENSIIVPNCDQPKYCVVFDPLDGSSNIDANVSIGTIFGIYRIEDPKKPQDSDLLQKGEKLVCSGYAMYGHSTMLVLTFGDEVNGFTLDPQIGEFILTHRRIQIPEKGSIYSINEGNAKDFDKVVTTFIHRCKNPTKGSPKKARYIGSMVADIHRTLLYGGIFMYPATKDSPNGKLRLLYELNPLAFIVEAAGGKASTGSAPILSLQPTSLHQRQPCFFGSKADVEEIEALYASTT</sequence>
<dbReference type="PIRSF" id="PIRSF000904">
    <property type="entry name" value="FBPtase_SBPase"/>
    <property type="match status" value="1"/>
</dbReference>
<evidence type="ECO:0000256" key="6">
    <source>
        <dbReference type="ARBA" id="ARBA00022490"/>
    </source>
</evidence>
<comment type="catalytic activity">
    <reaction evidence="1">
        <text>beta-D-fructose 1,6-bisphosphate + H2O = beta-D-fructose 6-phosphate + phosphate</text>
        <dbReference type="Rhea" id="RHEA:11064"/>
        <dbReference type="ChEBI" id="CHEBI:15377"/>
        <dbReference type="ChEBI" id="CHEBI:32966"/>
        <dbReference type="ChEBI" id="CHEBI:43474"/>
        <dbReference type="ChEBI" id="CHEBI:57634"/>
        <dbReference type="EC" id="3.1.3.11"/>
    </reaction>
</comment>
<keyword evidence="8 13" id="KW-0378">Hydrolase</keyword>
<dbReference type="GO" id="GO:0005829">
    <property type="term" value="C:cytosol"/>
    <property type="evidence" value="ECO:0007669"/>
    <property type="project" value="TreeGrafter"/>
</dbReference>
<dbReference type="InterPro" id="IPR028343">
    <property type="entry name" value="FBPtase"/>
</dbReference>
<evidence type="ECO:0000256" key="12">
    <source>
        <dbReference type="ARBA" id="ARBA00040159"/>
    </source>
</evidence>
<dbReference type="HAMAP" id="MF_01855">
    <property type="entry name" value="FBPase_class1"/>
    <property type="match status" value="1"/>
</dbReference>
<dbReference type="CDD" id="cd00354">
    <property type="entry name" value="FBPase"/>
    <property type="match status" value="1"/>
</dbReference>
<dbReference type="EMBL" id="ASPP01028375">
    <property type="protein sequence ID" value="ETO05232.1"/>
    <property type="molecule type" value="Genomic_DNA"/>
</dbReference>
<evidence type="ECO:0000259" key="14">
    <source>
        <dbReference type="Pfam" id="PF00316"/>
    </source>
</evidence>
<evidence type="ECO:0000256" key="4">
    <source>
        <dbReference type="ARBA" id="ARBA00010941"/>
    </source>
</evidence>
<dbReference type="Gene3D" id="3.40.190.80">
    <property type="match status" value="1"/>
</dbReference>
<dbReference type="Gene3D" id="3.30.540.10">
    <property type="entry name" value="Fructose-1,6-Bisphosphatase, subunit A, domain 1"/>
    <property type="match status" value="1"/>
</dbReference>
<evidence type="ECO:0000313" key="16">
    <source>
        <dbReference type="EMBL" id="ETO05232.1"/>
    </source>
</evidence>
<dbReference type="PIRSF" id="PIRSF500210">
    <property type="entry name" value="FBPtase"/>
    <property type="match status" value="1"/>
</dbReference>
<dbReference type="Pfam" id="PF00316">
    <property type="entry name" value="FBPase"/>
    <property type="match status" value="1"/>
</dbReference>
<gene>
    <name evidence="16" type="ORF">RFI_32162</name>
</gene>
<feature type="domain" description="Fructose-1-6-bisphosphatase class 1 C-terminal" evidence="15">
    <location>
        <begin position="264"/>
        <end position="392"/>
    </location>
</feature>
<dbReference type="InterPro" id="IPR020548">
    <property type="entry name" value="Fructose_bisphosphatase_AS"/>
</dbReference>
<comment type="cofactor">
    <cofactor evidence="2">
        <name>Mg(2+)</name>
        <dbReference type="ChEBI" id="CHEBI:18420"/>
    </cofactor>
</comment>
<protein>
    <recommendedName>
        <fullName evidence="12">Fructose-1,6-bisphosphatase, cytosolic</fullName>
        <ecNumber evidence="5">3.1.3.11</ecNumber>
    </recommendedName>
</protein>
<proteinExistence type="inferred from homology"/>
<keyword evidence="10 13" id="KW-0119">Carbohydrate metabolism</keyword>
<dbReference type="SUPFAM" id="SSF56655">
    <property type="entry name" value="Carbohydrate phosphatase"/>
    <property type="match status" value="1"/>
</dbReference>
<evidence type="ECO:0000256" key="10">
    <source>
        <dbReference type="ARBA" id="ARBA00023277"/>
    </source>
</evidence>
<dbReference type="GO" id="GO:0030388">
    <property type="term" value="P:fructose 1,6-bisphosphate metabolic process"/>
    <property type="evidence" value="ECO:0007669"/>
    <property type="project" value="TreeGrafter"/>
</dbReference>
<dbReference type="PANTHER" id="PTHR11556">
    <property type="entry name" value="FRUCTOSE-1,6-BISPHOSPHATASE-RELATED"/>
    <property type="match status" value="1"/>
</dbReference>
<keyword evidence="9" id="KW-0460">Magnesium</keyword>
<dbReference type="GO" id="GO:0046872">
    <property type="term" value="F:metal ion binding"/>
    <property type="evidence" value="ECO:0007669"/>
    <property type="project" value="UniProtKB-KW"/>
</dbReference>
<dbReference type="GO" id="GO:0006094">
    <property type="term" value="P:gluconeogenesis"/>
    <property type="evidence" value="ECO:0007669"/>
    <property type="project" value="TreeGrafter"/>
</dbReference>
<evidence type="ECO:0000256" key="8">
    <source>
        <dbReference type="ARBA" id="ARBA00022801"/>
    </source>
</evidence>
<dbReference type="OMA" id="YIPENCP"/>
<comment type="pathway">
    <text evidence="11">Carbohydrate biosynthesis.</text>
</comment>
<dbReference type="GO" id="GO:0006000">
    <property type="term" value="P:fructose metabolic process"/>
    <property type="evidence" value="ECO:0007669"/>
    <property type="project" value="TreeGrafter"/>
</dbReference>
<name>X6LVQ2_RETFI</name>
<dbReference type="PANTHER" id="PTHR11556:SF41">
    <property type="entry name" value="FRUCTOSE-1,6-BISPHOSPHATASE, CYTOSOLIC"/>
    <property type="match status" value="1"/>
</dbReference>
<evidence type="ECO:0000256" key="7">
    <source>
        <dbReference type="ARBA" id="ARBA00022723"/>
    </source>
</evidence>
<dbReference type="GO" id="GO:0005986">
    <property type="term" value="P:sucrose biosynthetic process"/>
    <property type="evidence" value="ECO:0007669"/>
    <property type="project" value="TreeGrafter"/>
</dbReference>
<dbReference type="GO" id="GO:0042132">
    <property type="term" value="F:fructose 1,6-bisphosphate 1-phosphatase activity"/>
    <property type="evidence" value="ECO:0007669"/>
    <property type="project" value="UniProtKB-EC"/>
</dbReference>
<dbReference type="Pfam" id="PF18913">
    <property type="entry name" value="FBPase_C"/>
    <property type="match status" value="1"/>
</dbReference>
<dbReference type="InterPro" id="IPR033391">
    <property type="entry name" value="FBPase_N"/>
</dbReference>
<comment type="subcellular location">
    <subcellularLocation>
        <location evidence="3">Cytoplasm</location>
    </subcellularLocation>
</comment>